<dbReference type="AlphaFoldDB" id="A0A1Y1UJ30"/>
<evidence type="ECO:0000256" key="1">
    <source>
        <dbReference type="SAM" id="MobiDB-lite"/>
    </source>
</evidence>
<dbReference type="Proteomes" id="UP000193218">
    <property type="component" value="Unassembled WGS sequence"/>
</dbReference>
<dbReference type="RefSeq" id="XP_021872060.1">
    <property type="nucleotide sequence ID" value="XM_022015697.1"/>
</dbReference>
<feature type="region of interest" description="Disordered" evidence="1">
    <location>
        <begin position="1"/>
        <end position="196"/>
    </location>
</feature>
<feature type="compositionally biased region" description="Polar residues" evidence="1">
    <location>
        <begin position="185"/>
        <end position="195"/>
    </location>
</feature>
<dbReference type="InParanoid" id="A0A1Y1UJ30"/>
<feature type="compositionally biased region" description="Low complexity" evidence="1">
    <location>
        <begin position="1"/>
        <end position="16"/>
    </location>
</feature>
<evidence type="ECO:0000313" key="4">
    <source>
        <dbReference type="Proteomes" id="UP000193218"/>
    </source>
</evidence>
<reference evidence="3 4" key="1">
    <citation type="submission" date="2017-03" db="EMBL/GenBank/DDBJ databases">
        <title>Widespread Adenine N6-methylation of Active Genes in Fungi.</title>
        <authorList>
            <consortium name="DOE Joint Genome Institute"/>
            <person name="Mondo S.J."/>
            <person name="Dannebaum R.O."/>
            <person name="Kuo R.C."/>
            <person name="Louie K.B."/>
            <person name="Bewick A.J."/>
            <person name="Labutti K."/>
            <person name="Haridas S."/>
            <person name="Kuo A."/>
            <person name="Salamov A."/>
            <person name="Ahrendt S.R."/>
            <person name="Lau R."/>
            <person name="Bowen B.P."/>
            <person name="Lipzen A."/>
            <person name="Sullivan W."/>
            <person name="Andreopoulos W.B."/>
            <person name="Clum A."/>
            <person name="Lindquist E."/>
            <person name="Daum C."/>
            <person name="Northen T.R."/>
            <person name="Ramamoorthy G."/>
            <person name="Schmitz R.J."/>
            <person name="Gryganskyi A."/>
            <person name="Culley D."/>
            <person name="Magnuson J."/>
            <person name="James T.Y."/>
            <person name="O'Malley M.A."/>
            <person name="Stajich J.E."/>
            <person name="Spatafora J.W."/>
            <person name="Visel A."/>
            <person name="Grigoriev I.V."/>
        </authorList>
    </citation>
    <scope>NUCLEOTIDE SEQUENCE [LARGE SCALE GENOMIC DNA]</scope>
    <source>
        <strain evidence="3 4">NRRL Y-17943</strain>
    </source>
</reference>
<evidence type="ECO:0000313" key="3">
    <source>
        <dbReference type="EMBL" id="ORX38073.1"/>
    </source>
</evidence>
<dbReference type="EMBL" id="NBSH01000005">
    <property type="protein sequence ID" value="ORX38073.1"/>
    <property type="molecule type" value="Genomic_DNA"/>
</dbReference>
<feature type="transmembrane region" description="Helical" evidence="2">
    <location>
        <begin position="286"/>
        <end position="308"/>
    </location>
</feature>
<comment type="caution">
    <text evidence="3">The sequence shown here is derived from an EMBL/GenBank/DDBJ whole genome shotgun (WGS) entry which is preliminary data.</text>
</comment>
<dbReference type="GeneID" id="33557506"/>
<gene>
    <name evidence="3" type="ORF">BD324DRAFT_624406</name>
</gene>
<protein>
    <submittedName>
        <fullName evidence="3">Uncharacterized protein</fullName>
    </submittedName>
</protein>
<sequence>MPSTMRRSASATSSPSRPHRAMRRTPSSSSQYREPAVGSDDPSTKSQIYVLSADGSSLFLLDPSKPDGNEEPPPYAPFRITPPEVRQSGSDEPTGGIRAMNLAPPAPGISSPLRSPQSGHAFPPGTIITPEARARAVTLPGRSRSPHETPTRSIVRNSSSFTSPNNTRSARSTRSLRPPNDRTRSQQSIATSIGATSVRVPDERTSLLSPDDWVEVNYYRGRGRWRAIFCGEVEEGEEVVTWSGGWKRYWRTLSERQAWRGLVHLILLTFPFALLVWPFLLAGTLAGTALLITLPLGAAVWWLTLFLARSAARLEIITQLHYHSPLSPSRRHPAYHPIFHHPKEVLSSPDPLETDPDCADIHSDEEGGTDEVVWETRFIKCSYAMFCDHYSYSALVYFLLIKPLVVLFPTIFIVALFPVCFLTIFALPVYLRAMRRWGKWQAGIAVENL</sequence>
<dbReference type="OrthoDB" id="2576477at2759"/>
<name>A0A1Y1UJ30_9TREE</name>
<feature type="transmembrane region" description="Helical" evidence="2">
    <location>
        <begin position="406"/>
        <end position="431"/>
    </location>
</feature>
<feature type="compositionally biased region" description="Polar residues" evidence="1">
    <location>
        <begin position="151"/>
        <end position="175"/>
    </location>
</feature>
<keyword evidence="2" id="KW-0472">Membrane</keyword>
<keyword evidence="2" id="KW-1133">Transmembrane helix</keyword>
<feature type="transmembrane region" description="Helical" evidence="2">
    <location>
        <begin position="258"/>
        <end position="280"/>
    </location>
</feature>
<keyword evidence="4" id="KW-1185">Reference proteome</keyword>
<proteinExistence type="predicted"/>
<accession>A0A1Y1UJ30</accession>
<evidence type="ECO:0000256" key="2">
    <source>
        <dbReference type="SAM" id="Phobius"/>
    </source>
</evidence>
<keyword evidence="2" id="KW-0812">Transmembrane</keyword>
<organism evidence="3 4">
    <name type="scientific">Kockovaella imperatae</name>
    <dbReference type="NCBI Taxonomy" id="4999"/>
    <lineage>
        <taxon>Eukaryota</taxon>
        <taxon>Fungi</taxon>
        <taxon>Dikarya</taxon>
        <taxon>Basidiomycota</taxon>
        <taxon>Agaricomycotina</taxon>
        <taxon>Tremellomycetes</taxon>
        <taxon>Tremellales</taxon>
        <taxon>Cuniculitremaceae</taxon>
        <taxon>Kockovaella</taxon>
    </lineage>
</organism>